<feature type="transmembrane region" description="Helical" evidence="1">
    <location>
        <begin position="6"/>
        <end position="25"/>
    </location>
</feature>
<feature type="transmembrane region" description="Helical" evidence="1">
    <location>
        <begin position="127"/>
        <end position="147"/>
    </location>
</feature>
<dbReference type="RefSeq" id="WP_196122152.1">
    <property type="nucleotide sequence ID" value="NZ_JADMCD010000014.1"/>
</dbReference>
<feature type="transmembrane region" description="Helical" evidence="1">
    <location>
        <begin position="100"/>
        <end position="121"/>
    </location>
</feature>
<keyword evidence="1" id="KW-0812">Transmembrane</keyword>
<reference evidence="2 3" key="1">
    <citation type="submission" date="2020-10" db="EMBL/GenBank/DDBJ databases">
        <title>Genome sequences of Pseudomonas isolates.</title>
        <authorList>
            <person name="Wessels L."/>
            <person name="Reich F."/>
            <person name="Hammerl J."/>
        </authorList>
    </citation>
    <scope>NUCLEOTIDE SEQUENCE [LARGE SCALE GENOMIC DNA]</scope>
    <source>
        <strain evidence="2 3">20-MO00624-0</strain>
    </source>
</reference>
<name>A0ABS0FS17_PSELU</name>
<comment type="caution">
    <text evidence="2">The sequence shown here is derived from an EMBL/GenBank/DDBJ whole genome shotgun (WGS) entry which is preliminary data.</text>
</comment>
<proteinExistence type="predicted"/>
<keyword evidence="1" id="KW-0472">Membrane</keyword>
<evidence type="ECO:0000313" key="2">
    <source>
        <dbReference type="EMBL" id="MBF8643102.1"/>
    </source>
</evidence>
<keyword evidence="3" id="KW-1185">Reference proteome</keyword>
<evidence type="ECO:0000256" key="1">
    <source>
        <dbReference type="SAM" id="Phobius"/>
    </source>
</evidence>
<protein>
    <submittedName>
        <fullName evidence="2">Uncharacterized protein</fullName>
    </submittedName>
</protein>
<keyword evidence="1" id="KW-1133">Transmembrane helix</keyword>
<accession>A0ABS0FS17</accession>
<sequence>MGFQLLTILFSAILVVVLFVSQRSAKRYKYYGTRASTNLAMDAAQRCIEGRSSASVERSLLIEKIGLHDQGIEVFDECLRINRVPGGVVINAKGHDRFCALLYANLCIFFILKIGLVKYYLIDSLGWVSIDAMAALVGLCLFVYHMYQVVAKSRGKFRYG</sequence>
<organism evidence="2 3">
    <name type="scientific">Pseudomonas luteola</name>
    <dbReference type="NCBI Taxonomy" id="47886"/>
    <lineage>
        <taxon>Bacteria</taxon>
        <taxon>Pseudomonadati</taxon>
        <taxon>Pseudomonadota</taxon>
        <taxon>Gammaproteobacteria</taxon>
        <taxon>Pseudomonadales</taxon>
        <taxon>Pseudomonadaceae</taxon>
        <taxon>Pseudomonas</taxon>
    </lineage>
</organism>
<dbReference type="Proteomes" id="UP000626180">
    <property type="component" value="Unassembled WGS sequence"/>
</dbReference>
<gene>
    <name evidence="2" type="ORF">IRZ65_20745</name>
</gene>
<dbReference type="EMBL" id="JADMCD010000014">
    <property type="protein sequence ID" value="MBF8643102.1"/>
    <property type="molecule type" value="Genomic_DNA"/>
</dbReference>
<evidence type="ECO:0000313" key="3">
    <source>
        <dbReference type="Proteomes" id="UP000626180"/>
    </source>
</evidence>